<dbReference type="FunFam" id="2.10.109.10:FF:000005">
    <property type="entry name" value="Mitochondrial inner membrane protease subunit"/>
    <property type="match status" value="1"/>
</dbReference>
<reference evidence="12" key="1">
    <citation type="submission" date="2020-04" db="EMBL/GenBank/DDBJ databases">
        <authorList>
            <person name="Alioto T."/>
            <person name="Alioto T."/>
            <person name="Gomez Garrido J."/>
        </authorList>
    </citation>
    <scope>NUCLEOTIDE SEQUENCE</scope>
    <source>
        <strain evidence="12">A484AB</strain>
    </source>
</reference>
<dbReference type="NCBIfam" id="TIGR02227">
    <property type="entry name" value="sigpep_I_bact"/>
    <property type="match status" value="1"/>
</dbReference>
<dbReference type="InterPro" id="IPR019533">
    <property type="entry name" value="Peptidase_S26"/>
</dbReference>
<dbReference type="SUPFAM" id="SSF51306">
    <property type="entry name" value="LexA/Signal peptidase"/>
    <property type="match status" value="1"/>
</dbReference>
<keyword evidence="8" id="KW-1133">Transmembrane helix</keyword>
<evidence type="ECO:0000256" key="5">
    <source>
        <dbReference type="ARBA" id="ARBA00022692"/>
    </source>
</evidence>
<dbReference type="PRINTS" id="PR00727">
    <property type="entry name" value="LEADERPTASE"/>
</dbReference>
<feature type="domain" description="Peptidase S26" evidence="11">
    <location>
        <begin position="14"/>
        <end position="102"/>
    </location>
</feature>
<keyword evidence="9" id="KW-0496">Mitochondrion</keyword>
<comment type="subcellular location">
    <subcellularLocation>
        <location evidence="1">Mitochondrion inner membrane</location>
        <topology evidence="1">Single-pass membrane protein</topology>
    </subcellularLocation>
</comment>
<keyword evidence="6" id="KW-0999">Mitochondrion inner membrane</keyword>
<keyword evidence="10" id="KW-0472">Membrane</keyword>
<dbReference type="Pfam" id="PF10502">
    <property type="entry name" value="Peptidase_S26"/>
    <property type="match status" value="2"/>
</dbReference>
<dbReference type="GO" id="GO:0006465">
    <property type="term" value="P:signal peptide processing"/>
    <property type="evidence" value="ECO:0007669"/>
    <property type="project" value="InterPro"/>
</dbReference>
<feature type="domain" description="Peptidase S26" evidence="11">
    <location>
        <begin position="108"/>
        <end position="150"/>
    </location>
</feature>
<keyword evidence="7" id="KW-0378">Hydrolase</keyword>
<dbReference type="GO" id="GO:0006627">
    <property type="term" value="P:protein processing involved in protein targeting to mitochondrion"/>
    <property type="evidence" value="ECO:0007669"/>
    <property type="project" value="InterPro"/>
</dbReference>
<dbReference type="Gene3D" id="2.10.109.10">
    <property type="entry name" value="Umud Fragment, subunit A"/>
    <property type="match status" value="1"/>
</dbReference>
<proteinExistence type="inferred from homology"/>
<dbReference type="PANTHER" id="PTHR46041">
    <property type="entry name" value="MITOCHONDRIAL INNER MEMBRANE PROTEASE SUBUNIT 2"/>
    <property type="match status" value="1"/>
</dbReference>
<dbReference type="CDD" id="cd06530">
    <property type="entry name" value="S26_SPase_I"/>
    <property type="match status" value="1"/>
</dbReference>
<sequence length="280" mass="31469">MRGSQRLFFGLKTFAQGFFIGVPIYLTVTDNFCAVCKVEGVSMQPVLNPDSRTKDFVLINRWKAKQYDKIERGDIVSIVSPKDPTTLFIKRIIALEGDQIRTLSYKNRVVRIPRGHCWIEGDNRKHSLDSNSFGYVPLGLVNGVATRIIWPPSRWAKLTSELPSGRNPFDHTNEEKDDVISDVRDSVKEDVICDVRDSVEDDVISDVRDTVKNDVRSDVIGDIQETITSKMDDGDIDSKTLRVNSKSELTGSSNVLTNLPQNARRHVSDITSVEAQSKVL</sequence>
<evidence type="ECO:0000313" key="13">
    <source>
        <dbReference type="Proteomes" id="UP001152795"/>
    </source>
</evidence>
<evidence type="ECO:0000256" key="8">
    <source>
        <dbReference type="ARBA" id="ARBA00022989"/>
    </source>
</evidence>
<evidence type="ECO:0000256" key="2">
    <source>
        <dbReference type="ARBA" id="ARBA00007066"/>
    </source>
</evidence>
<keyword evidence="4 12" id="KW-0645">Protease</keyword>
<dbReference type="EMBL" id="CACRXK020007416">
    <property type="protein sequence ID" value="CAB4012186.1"/>
    <property type="molecule type" value="Genomic_DNA"/>
</dbReference>
<evidence type="ECO:0000256" key="7">
    <source>
        <dbReference type="ARBA" id="ARBA00022801"/>
    </source>
</evidence>
<keyword evidence="13" id="KW-1185">Reference proteome</keyword>
<dbReference type="OrthoDB" id="9996127at2759"/>
<organism evidence="12 13">
    <name type="scientific">Paramuricea clavata</name>
    <name type="common">Red gorgonian</name>
    <name type="synonym">Violescent sea-whip</name>
    <dbReference type="NCBI Taxonomy" id="317549"/>
    <lineage>
        <taxon>Eukaryota</taxon>
        <taxon>Metazoa</taxon>
        <taxon>Cnidaria</taxon>
        <taxon>Anthozoa</taxon>
        <taxon>Octocorallia</taxon>
        <taxon>Malacalcyonacea</taxon>
        <taxon>Plexauridae</taxon>
        <taxon>Paramuricea</taxon>
    </lineage>
</organism>
<evidence type="ECO:0000256" key="9">
    <source>
        <dbReference type="ARBA" id="ARBA00023128"/>
    </source>
</evidence>
<evidence type="ECO:0000256" key="4">
    <source>
        <dbReference type="ARBA" id="ARBA00022670"/>
    </source>
</evidence>
<comment type="caution">
    <text evidence="12">The sequence shown here is derived from an EMBL/GenBank/DDBJ whole genome shotgun (WGS) entry which is preliminary data.</text>
</comment>
<evidence type="ECO:0000256" key="10">
    <source>
        <dbReference type="ARBA" id="ARBA00023136"/>
    </source>
</evidence>
<keyword evidence="5" id="KW-0812">Transmembrane</keyword>
<evidence type="ECO:0000259" key="11">
    <source>
        <dbReference type="Pfam" id="PF10502"/>
    </source>
</evidence>
<evidence type="ECO:0000256" key="6">
    <source>
        <dbReference type="ARBA" id="ARBA00022792"/>
    </source>
</evidence>
<protein>
    <submittedName>
        <fullName evidence="12">Mitochondrial inner membrane protease subunit 2</fullName>
    </submittedName>
</protein>
<dbReference type="AlphaFoldDB" id="A0A6S7I3A4"/>
<dbReference type="GO" id="GO:0042720">
    <property type="term" value="C:mitochondrial inner membrane peptidase complex"/>
    <property type="evidence" value="ECO:0007669"/>
    <property type="project" value="InterPro"/>
</dbReference>
<dbReference type="InterPro" id="IPR036286">
    <property type="entry name" value="LexA/Signal_pep-like_sf"/>
</dbReference>
<dbReference type="Proteomes" id="UP001152795">
    <property type="component" value="Unassembled WGS sequence"/>
</dbReference>
<evidence type="ECO:0000256" key="1">
    <source>
        <dbReference type="ARBA" id="ARBA00004434"/>
    </source>
</evidence>
<dbReference type="InterPro" id="IPR037730">
    <property type="entry name" value="IMP2"/>
</dbReference>
<accession>A0A6S7I3A4</accession>
<dbReference type="PANTHER" id="PTHR46041:SF2">
    <property type="entry name" value="MITOCHONDRIAL INNER MEMBRANE PROTEASE SUBUNIT 2"/>
    <property type="match status" value="1"/>
</dbReference>
<dbReference type="GO" id="GO:0004252">
    <property type="term" value="F:serine-type endopeptidase activity"/>
    <property type="evidence" value="ECO:0007669"/>
    <property type="project" value="InterPro"/>
</dbReference>
<evidence type="ECO:0000313" key="12">
    <source>
        <dbReference type="EMBL" id="CAB4012186.1"/>
    </source>
</evidence>
<evidence type="ECO:0000256" key="3">
    <source>
        <dbReference type="ARBA" id="ARBA00011805"/>
    </source>
</evidence>
<gene>
    <name evidence="12" type="ORF">PACLA_8A048373</name>
</gene>
<dbReference type="InterPro" id="IPR000223">
    <property type="entry name" value="Pept_S26A_signal_pept_1"/>
</dbReference>
<name>A0A6S7I3A4_PARCT</name>
<comment type="subunit">
    <text evidence="3">Heterodimer of 2 subunits, IMMPL1 and IMMPL2.</text>
</comment>
<comment type="similarity">
    <text evidence="2">Belongs to the peptidase S26 family. IMP2 subfamily.</text>
</comment>